<proteinExistence type="inferred from homology"/>
<keyword evidence="15" id="KW-1185">Reference proteome</keyword>
<organism evidence="14 15">
    <name type="scientific">Pontivivens nitratireducens</name>
    <dbReference type="NCBI Taxonomy" id="2758038"/>
    <lineage>
        <taxon>Bacteria</taxon>
        <taxon>Pseudomonadati</taxon>
        <taxon>Pseudomonadota</taxon>
        <taxon>Alphaproteobacteria</taxon>
        <taxon>Rhodobacterales</taxon>
        <taxon>Paracoccaceae</taxon>
        <taxon>Pontivivens</taxon>
    </lineage>
</organism>
<dbReference type="EMBL" id="CP049811">
    <property type="protein sequence ID" value="QIK39910.1"/>
    <property type="molecule type" value="Genomic_DNA"/>
</dbReference>
<evidence type="ECO:0000256" key="11">
    <source>
        <dbReference type="RuleBase" id="RU368036"/>
    </source>
</evidence>
<evidence type="ECO:0000256" key="3">
    <source>
        <dbReference type="ARBA" id="ARBA00009381"/>
    </source>
</evidence>
<evidence type="ECO:0000256" key="2">
    <source>
        <dbReference type="ARBA" id="ARBA00001089"/>
    </source>
</evidence>
<evidence type="ECO:0000313" key="15">
    <source>
        <dbReference type="Proteomes" id="UP000500791"/>
    </source>
</evidence>
<dbReference type="NCBIfam" id="TIGR00066">
    <property type="entry name" value="g_glut_trans"/>
    <property type="match status" value="1"/>
</dbReference>
<dbReference type="GO" id="GO:0006751">
    <property type="term" value="P:glutathione catabolic process"/>
    <property type="evidence" value="ECO:0007669"/>
    <property type="project" value="UniProtKB-UniRule"/>
</dbReference>
<keyword evidence="6 11" id="KW-0865">Zymogen</keyword>
<name>A0A6G7VJ41_9RHOB</name>
<sequence>MYRQILLAFTMFTVPAIAPAQDTSAQPERTTALTEQSAVTASEFMIAAANPLAVQAGYDVLAAGGSAADAAVATQLMLNLVEPQSSGLGGGAFLVFWDASQQRLTTLDGREKAPMAATPDYWLGQDGQPVGFWDAVTGGRSVGVPGTLALLDRLHAQHGRTPWADLFQPVIETAETGFEISPRLADSIAGATDRDLALFPETAAYFFHEDGTPRQAGEVLTNPALARTLRLIAAEGIAPFYTGAIAGDIVEAVRTETNPGILTMADMAAYEVVERTPVCVLYRAHEVCGMGPPSSGALTVGQMLGILDNFDLSSMSQAEAWHHYIEAARLAYADRGKYMADSDFVAMPTEGLIEPGYLASRADLIDPATTMGQAQAGTPTWDETRLWSPDTNPDLPGTSHMVIVDRYGDMVSMTTTIETGFGSRVMTNGFLLNNELTDFSFRPEGDEGPVANRVEGGKRPRSSMAPTIVLTDGQPSILIGSPGGSRIINYVAGSLVRMIDMGMDPQSAINAGHIVNRNGTTDLEEGTDAAEMIEGLQGFGQETNVRNLNSGLHIITIAPDGTLTGAADPRREGIAMGE</sequence>
<keyword evidence="11" id="KW-0317">Glutathione biosynthesis</keyword>
<dbReference type="InterPro" id="IPR000101">
    <property type="entry name" value="GGT_peptidase"/>
</dbReference>
<keyword evidence="13" id="KW-0732">Signal</keyword>
<dbReference type="EC" id="2.3.2.2" evidence="11"/>
<evidence type="ECO:0000256" key="8">
    <source>
        <dbReference type="ARBA" id="ARBA00047417"/>
    </source>
</evidence>
<dbReference type="InterPro" id="IPR043138">
    <property type="entry name" value="GGT_lsub"/>
</dbReference>
<accession>A0A6G7VJ41</accession>
<evidence type="ECO:0000256" key="12">
    <source>
        <dbReference type="SAM" id="MobiDB-lite"/>
    </source>
</evidence>
<dbReference type="KEGG" id="mon:G8E03_03500"/>
<comment type="pathway">
    <text evidence="11">Sulfur metabolism; glutathione metabolism.</text>
</comment>
<dbReference type="Proteomes" id="UP000500791">
    <property type="component" value="Chromosome"/>
</dbReference>
<dbReference type="PANTHER" id="PTHR43199:SF1">
    <property type="entry name" value="GLUTATHIONE HYDROLASE PROENZYME"/>
    <property type="match status" value="1"/>
</dbReference>
<comment type="subunit">
    <text evidence="11">This enzyme consists of two polypeptide chains, which are synthesized in precursor form from a single polypeptide.</text>
</comment>
<comment type="PTM">
    <text evidence="11">Cleaved by autocatalysis into a large and a small subunit.</text>
</comment>
<feature type="chain" id="PRO_5026323521" description="Glutathione hydrolase proenzyme" evidence="13">
    <location>
        <begin position="21"/>
        <end position="578"/>
    </location>
</feature>
<keyword evidence="7 11" id="KW-0012">Acyltransferase</keyword>
<comment type="catalytic activity">
    <reaction evidence="2 11">
        <text>glutathione + H2O = L-cysteinylglycine + L-glutamate</text>
        <dbReference type="Rhea" id="RHEA:28807"/>
        <dbReference type="ChEBI" id="CHEBI:15377"/>
        <dbReference type="ChEBI" id="CHEBI:29985"/>
        <dbReference type="ChEBI" id="CHEBI:57925"/>
        <dbReference type="ChEBI" id="CHEBI:61694"/>
        <dbReference type="EC" id="3.4.19.13"/>
    </reaction>
</comment>
<dbReference type="SUPFAM" id="SSF56235">
    <property type="entry name" value="N-terminal nucleophile aminohydrolases (Ntn hydrolases)"/>
    <property type="match status" value="1"/>
</dbReference>
<feature type="signal peptide" evidence="13">
    <location>
        <begin position="1"/>
        <end position="20"/>
    </location>
</feature>
<dbReference type="Gene3D" id="3.60.20.40">
    <property type="match status" value="1"/>
</dbReference>
<dbReference type="GO" id="GO:0006750">
    <property type="term" value="P:glutathione biosynthetic process"/>
    <property type="evidence" value="ECO:0007669"/>
    <property type="project" value="UniProtKB-KW"/>
</dbReference>
<evidence type="ECO:0000256" key="6">
    <source>
        <dbReference type="ARBA" id="ARBA00023145"/>
    </source>
</evidence>
<dbReference type="PRINTS" id="PR01210">
    <property type="entry name" value="GGTRANSPTASE"/>
</dbReference>
<dbReference type="PANTHER" id="PTHR43199">
    <property type="entry name" value="GLUTATHIONE HYDROLASE"/>
    <property type="match status" value="1"/>
</dbReference>
<evidence type="ECO:0000256" key="5">
    <source>
        <dbReference type="ARBA" id="ARBA00022801"/>
    </source>
</evidence>
<evidence type="ECO:0000256" key="9">
    <source>
        <dbReference type="PIRSR" id="PIRSR600101-1"/>
    </source>
</evidence>
<evidence type="ECO:0000256" key="13">
    <source>
        <dbReference type="SAM" id="SignalP"/>
    </source>
</evidence>
<feature type="active site" description="Nucleophile" evidence="9">
    <location>
        <position position="398"/>
    </location>
</feature>
<dbReference type="EC" id="3.4.19.13" evidence="11"/>
<dbReference type="InterPro" id="IPR051792">
    <property type="entry name" value="GGT_bact"/>
</dbReference>
<feature type="region of interest" description="Disordered" evidence="12">
    <location>
        <begin position="442"/>
        <end position="465"/>
    </location>
</feature>
<dbReference type="UniPathway" id="UPA00204"/>
<dbReference type="InterPro" id="IPR043137">
    <property type="entry name" value="GGT_ssub_C"/>
</dbReference>
<feature type="region of interest" description="Disordered" evidence="12">
    <location>
        <begin position="372"/>
        <end position="393"/>
    </location>
</feature>
<dbReference type="GO" id="GO:0036374">
    <property type="term" value="F:glutathione hydrolase activity"/>
    <property type="evidence" value="ECO:0007669"/>
    <property type="project" value="UniProtKB-UniRule"/>
</dbReference>
<comment type="catalytic activity">
    <reaction evidence="1 11">
        <text>an S-substituted glutathione + H2O = an S-substituted L-cysteinylglycine + L-glutamate</text>
        <dbReference type="Rhea" id="RHEA:59468"/>
        <dbReference type="ChEBI" id="CHEBI:15377"/>
        <dbReference type="ChEBI" id="CHEBI:29985"/>
        <dbReference type="ChEBI" id="CHEBI:90779"/>
        <dbReference type="ChEBI" id="CHEBI:143103"/>
        <dbReference type="EC" id="3.4.19.13"/>
    </reaction>
</comment>
<comment type="catalytic activity">
    <reaction evidence="8 11">
        <text>an N-terminal (5-L-glutamyl)-[peptide] + an alpha-amino acid = 5-L-glutamyl amino acid + an N-terminal L-alpha-aminoacyl-[peptide]</text>
        <dbReference type="Rhea" id="RHEA:23904"/>
        <dbReference type="Rhea" id="RHEA-COMP:9780"/>
        <dbReference type="Rhea" id="RHEA-COMP:9795"/>
        <dbReference type="ChEBI" id="CHEBI:77644"/>
        <dbReference type="ChEBI" id="CHEBI:78597"/>
        <dbReference type="ChEBI" id="CHEBI:78599"/>
        <dbReference type="ChEBI" id="CHEBI:78608"/>
        <dbReference type="EC" id="2.3.2.2"/>
    </reaction>
</comment>
<evidence type="ECO:0000256" key="10">
    <source>
        <dbReference type="PIRSR" id="PIRSR600101-2"/>
    </source>
</evidence>
<protein>
    <recommendedName>
        <fullName evidence="11">Glutathione hydrolase proenzyme</fullName>
        <ecNumber evidence="11">2.3.2.2</ecNumber>
        <ecNumber evidence="11">3.4.19.13</ecNumber>
    </recommendedName>
    <component>
        <recommendedName>
            <fullName evidence="11">Glutathione hydrolase large chain</fullName>
        </recommendedName>
    </component>
    <component>
        <recommendedName>
            <fullName evidence="11">Glutathione hydrolase small chain</fullName>
        </recommendedName>
    </component>
</protein>
<dbReference type="InterPro" id="IPR029055">
    <property type="entry name" value="Ntn_hydrolases_N"/>
</dbReference>
<feature type="binding site" evidence="10">
    <location>
        <position position="438"/>
    </location>
    <ligand>
        <name>L-glutamate</name>
        <dbReference type="ChEBI" id="CHEBI:29985"/>
    </ligand>
</feature>
<reference evidence="14 15" key="1">
    <citation type="submission" date="2020-03" db="EMBL/GenBank/DDBJ databases">
        <title>Complete genome sequence of Monaibacterium sp. ALG8 with diverse plasmids.</title>
        <authorList>
            <person name="Sun C."/>
        </authorList>
    </citation>
    <scope>NUCLEOTIDE SEQUENCE [LARGE SCALE GENOMIC DNA]</scope>
    <source>
        <strain evidence="14 15">ALG8</strain>
    </source>
</reference>
<evidence type="ECO:0000256" key="1">
    <source>
        <dbReference type="ARBA" id="ARBA00001049"/>
    </source>
</evidence>
<feature type="binding site" evidence="10">
    <location>
        <position position="484"/>
    </location>
    <ligand>
        <name>L-glutamate</name>
        <dbReference type="ChEBI" id="CHEBI:29985"/>
    </ligand>
</feature>
<comment type="similarity">
    <text evidence="3 11">Belongs to the gamma-glutamyltransferase family.</text>
</comment>
<feature type="binding site" evidence="10">
    <location>
        <position position="110"/>
    </location>
    <ligand>
        <name>L-glutamate</name>
        <dbReference type="ChEBI" id="CHEBI:29985"/>
    </ligand>
</feature>
<dbReference type="GO" id="GO:0103068">
    <property type="term" value="F:leukotriene C4 gamma-glutamyl transferase activity"/>
    <property type="evidence" value="ECO:0007669"/>
    <property type="project" value="UniProtKB-EC"/>
</dbReference>
<dbReference type="Pfam" id="PF01019">
    <property type="entry name" value="G_glu_transpept"/>
    <property type="match status" value="1"/>
</dbReference>
<keyword evidence="4 11" id="KW-0808">Transferase</keyword>
<dbReference type="RefSeq" id="WP_166188722.1">
    <property type="nucleotide sequence ID" value="NZ_CP049811.1"/>
</dbReference>
<evidence type="ECO:0000256" key="4">
    <source>
        <dbReference type="ARBA" id="ARBA00022679"/>
    </source>
</evidence>
<evidence type="ECO:0000313" key="14">
    <source>
        <dbReference type="EMBL" id="QIK39910.1"/>
    </source>
</evidence>
<dbReference type="AlphaFoldDB" id="A0A6G7VJ41"/>
<feature type="binding site" evidence="10">
    <location>
        <begin position="462"/>
        <end position="463"/>
    </location>
    <ligand>
        <name>L-glutamate</name>
        <dbReference type="ChEBI" id="CHEBI:29985"/>
    </ligand>
</feature>
<evidence type="ECO:0000256" key="7">
    <source>
        <dbReference type="ARBA" id="ARBA00023315"/>
    </source>
</evidence>
<keyword evidence="5 11" id="KW-0378">Hydrolase</keyword>
<dbReference type="Gene3D" id="1.10.246.130">
    <property type="match status" value="1"/>
</dbReference>
<gene>
    <name evidence="14" type="primary">ggt</name>
    <name evidence="14" type="ORF">G8E03_03500</name>
</gene>